<protein>
    <recommendedName>
        <fullName evidence="2">Type II secretion system protein H</fullName>
    </recommendedName>
    <alternativeName>
        <fullName evidence="10">General secretion pathway protein H</fullName>
    </alternativeName>
</protein>
<sequence length="172" mass="19249">MTITKGFTLIELLITLLILGILLLVSTSSYQSLFAEQSISHVVKQVYYTLKFAKSEAVKRNQRVYVQFCEQDKLWKMGISDASGCDCFTPQSCLLGELEMVNELFDGPHLTINDGDIRFSGSQASYGPLRFSVETGSITFTNSKGKQLSVIQSAMRLRICAPDQDYMGYKQC</sequence>
<dbReference type="Pfam" id="PF07963">
    <property type="entry name" value="N_methyl"/>
    <property type="match status" value="1"/>
</dbReference>
<accession>A0ABU9GSQ9</accession>
<evidence type="ECO:0000256" key="4">
    <source>
        <dbReference type="ARBA" id="ARBA00022481"/>
    </source>
</evidence>
<dbReference type="EMBL" id="JBAKAZ010000052">
    <property type="protein sequence ID" value="MEL0630371.1"/>
    <property type="molecule type" value="Genomic_DNA"/>
</dbReference>
<evidence type="ECO:0000256" key="3">
    <source>
        <dbReference type="ARBA" id="ARBA00022475"/>
    </source>
</evidence>
<feature type="domain" description="General secretion pathway GspH" evidence="11">
    <location>
        <begin position="46"/>
        <end position="150"/>
    </location>
</feature>
<evidence type="ECO:0000256" key="1">
    <source>
        <dbReference type="ARBA" id="ARBA00004377"/>
    </source>
</evidence>
<keyword evidence="8" id="KW-0472">Membrane</keyword>
<dbReference type="SUPFAM" id="SSF54523">
    <property type="entry name" value="Pili subunits"/>
    <property type="match status" value="1"/>
</dbReference>
<evidence type="ECO:0000256" key="2">
    <source>
        <dbReference type="ARBA" id="ARBA00021549"/>
    </source>
</evidence>
<dbReference type="InterPro" id="IPR022346">
    <property type="entry name" value="T2SS_GspH"/>
</dbReference>
<organism evidence="12 13">
    <name type="scientific">Psychromonas aquatilis</name>
    <dbReference type="NCBI Taxonomy" id="2005072"/>
    <lineage>
        <taxon>Bacteria</taxon>
        <taxon>Pseudomonadati</taxon>
        <taxon>Pseudomonadota</taxon>
        <taxon>Gammaproteobacteria</taxon>
        <taxon>Alteromonadales</taxon>
        <taxon>Psychromonadaceae</taxon>
        <taxon>Psychromonas</taxon>
    </lineage>
</organism>
<dbReference type="NCBIfam" id="TIGR02532">
    <property type="entry name" value="IV_pilin_GFxxxE"/>
    <property type="match status" value="1"/>
</dbReference>
<gene>
    <name evidence="12" type="ORF">V6256_12210</name>
</gene>
<dbReference type="InterPro" id="IPR012902">
    <property type="entry name" value="N_methyl_site"/>
</dbReference>
<evidence type="ECO:0000256" key="7">
    <source>
        <dbReference type="ARBA" id="ARBA00022989"/>
    </source>
</evidence>
<evidence type="ECO:0000256" key="5">
    <source>
        <dbReference type="ARBA" id="ARBA00022519"/>
    </source>
</evidence>
<comment type="subcellular location">
    <subcellularLocation>
        <location evidence="1">Cell inner membrane</location>
        <topology evidence="1">Single-pass membrane protein</topology>
    </subcellularLocation>
</comment>
<evidence type="ECO:0000256" key="6">
    <source>
        <dbReference type="ARBA" id="ARBA00022692"/>
    </source>
</evidence>
<dbReference type="InterPro" id="IPR045584">
    <property type="entry name" value="Pilin-like"/>
</dbReference>
<dbReference type="Proteomes" id="UP001369082">
    <property type="component" value="Unassembled WGS sequence"/>
</dbReference>
<dbReference type="PROSITE" id="PS00409">
    <property type="entry name" value="PROKAR_NTER_METHYL"/>
    <property type="match status" value="1"/>
</dbReference>
<evidence type="ECO:0000313" key="12">
    <source>
        <dbReference type="EMBL" id="MEL0630371.1"/>
    </source>
</evidence>
<keyword evidence="7" id="KW-1133">Transmembrane helix</keyword>
<dbReference type="RefSeq" id="WP_341598500.1">
    <property type="nucleotide sequence ID" value="NZ_JBAKAZ010000052.1"/>
</dbReference>
<evidence type="ECO:0000256" key="10">
    <source>
        <dbReference type="ARBA" id="ARBA00030775"/>
    </source>
</evidence>
<dbReference type="Gene3D" id="3.30.700.10">
    <property type="entry name" value="Glycoprotein, Type 4 Pilin"/>
    <property type="match status" value="1"/>
</dbReference>
<proteinExistence type="inferred from homology"/>
<reference evidence="12 13" key="1">
    <citation type="submission" date="2024-02" db="EMBL/GenBank/DDBJ databases">
        <title>Bacteria isolated from the canopy kelp, Nereocystis luetkeana.</title>
        <authorList>
            <person name="Pfister C.A."/>
            <person name="Younker I.T."/>
            <person name="Light S.H."/>
        </authorList>
    </citation>
    <scope>NUCLEOTIDE SEQUENCE [LARGE SCALE GENOMIC DNA]</scope>
    <source>
        <strain evidence="12 13">TI.1.05</strain>
    </source>
</reference>
<evidence type="ECO:0000259" key="11">
    <source>
        <dbReference type="Pfam" id="PF12019"/>
    </source>
</evidence>
<keyword evidence="6" id="KW-0812">Transmembrane</keyword>
<evidence type="ECO:0000256" key="9">
    <source>
        <dbReference type="ARBA" id="ARBA00025772"/>
    </source>
</evidence>
<keyword evidence="13" id="KW-1185">Reference proteome</keyword>
<comment type="similarity">
    <text evidence="9">Belongs to the GSP H family.</text>
</comment>
<keyword evidence="4" id="KW-0488">Methylation</keyword>
<evidence type="ECO:0000256" key="8">
    <source>
        <dbReference type="ARBA" id="ARBA00023136"/>
    </source>
</evidence>
<name>A0ABU9GSQ9_9GAMM</name>
<keyword evidence="5" id="KW-0997">Cell inner membrane</keyword>
<dbReference type="Pfam" id="PF12019">
    <property type="entry name" value="GspH"/>
    <property type="match status" value="1"/>
</dbReference>
<evidence type="ECO:0000313" key="13">
    <source>
        <dbReference type="Proteomes" id="UP001369082"/>
    </source>
</evidence>
<keyword evidence="3" id="KW-1003">Cell membrane</keyword>
<comment type="caution">
    <text evidence="12">The sequence shown here is derived from an EMBL/GenBank/DDBJ whole genome shotgun (WGS) entry which is preliminary data.</text>
</comment>